<dbReference type="AlphaFoldDB" id="A0A561WKI5"/>
<sequence>MYRYDGVTRWAAACLVLVMGVLAAGCGSGDEPEGNRQGGAPERTAWPQPQGGRLTEQMCDLLGPDDFAAVGLGALAWSNRSADPKQGHNTVTCHSIGDTWLRLDLQPDAASAALLYKTQLIAHKRRMAESNRKGDLQLNGVRTAQESWFDASDLDAAHEAQVLTARRGAVVLHLQIGFLNSGKASADVRKAGGVLAETLFGRIPEVGTASTGKPHRLTLTGRGTSGPVDITYYDPVLGEQVKVGNVTLPYTKSLDFPWFGRVATPVQLMVTPRQPTLTSRVSCEIQVDGVSLARRGPEVFAGCSGSFLDPRTP</sequence>
<feature type="region of interest" description="Disordered" evidence="1">
    <location>
        <begin position="28"/>
        <end position="51"/>
    </location>
</feature>
<keyword evidence="4" id="KW-1185">Reference proteome</keyword>
<dbReference type="EMBL" id="VIWY01000002">
    <property type="protein sequence ID" value="TWG24368.1"/>
    <property type="molecule type" value="Genomic_DNA"/>
</dbReference>
<name>A0A561WKI5_ACTTI</name>
<evidence type="ECO:0000256" key="2">
    <source>
        <dbReference type="SAM" id="SignalP"/>
    </source>
</evidence>
<dbReference type="PROSITE" id="PS51257">
    <property type="entry name" value="PROKAR_LIPOPROTEIN"/>
    <property type="match status" value="1"/>
</dbReference>
<dbReference type="Gene3D" id="2.60.40.2880">
    <property type="entry name" value="MmpS1-5, C-terminal soluble domain"/>
    <property type="match status" value="1"/>
</dbReference>
<accession>A0A561WKI5</accession>
<reference evidence="3 4" key="1">
    <citation type="submission" date="2019-06" db="EMBL/GenBank/DDBJ databases">
        <title>Sequencing the genomes of 1000 actinobacteria strains.</title>
        <authorList>
            <person name="Klenk H.-P."/>
        </authorList>
    </citation>
    <scope>NUCLEOTIDE SEQUENCE [LARGE SCALE GENOMIC DNA]</scope>
    <source>
        <strain evidence="3 4">DSM 43866</strain>
    </source>
</reference>
<protein>
    <recommendedName>
        <fullName evidence="5">Lipoprotein</fullName>
    </recommendedName>
</protein>
<evidence type="ECO:0000313" key="3">
    <source>
        <dbReference type="EMBL" id="TWG24368.1"/>
    </source>
</evidence>
<feature type="chain" id="PRO_5038818766" description="Lipoprotein" evidence="2">
    <location>
        <begin position="24"/>
        <end position="313"/>
    </location>
</feature>
<evidence type="ECO:0008006" key="5">
    <source>
        <dbReference type="Google" id="ProtNLM"/>
    </source>
</evidence>
<dbReference type="InterPro" id="IPR038468">
    <property type="entry name" value="MmpS_C"/>
</dbReference>
<comment type="caution">
    <text evidence="3">The sequence shown here is derived from an EMBL/GenBank/DDBJ whole genome shotgun (WGS) entry which is preliminary data.</text>
</comment>
<keyword evidence="2" id="KW-0732">Signal</keyword>
<feature type="signal peptide" evidence="2">
    <location>
        <begin position="1"/>
        <end position="23"/>
    </location>
</feature>
<evidence type="ECO:0000256" key="1">
    <source>
        <dbReference type="SAM" id="MobiDB-lite"/>
    </source>
</evidence>
<dbReference type="RefSeq" id="WP_122977492.1">
    <property type="nucleotide sequence ID" value="NZ_BOMX01000075.1"/>
</dbReference>
<dbReference type="Proteomes" id="UP000320239">
    <property type="component" value="Unassembled WGS sequence"/>
</dbReference>
<organism evidence="3 4">
    <name type="scientific">Actinoplanes teichomyceticus</name>
    <dbReference type="NCBI Taxonomy" id="1867"/>
    <lineage>
        <taxon>Bacteria</taxon>
        <taxon>Bacillati</taxon>
        <taxon>Actinomycetota</taxon>
        <taxon>Actinomycetes</taxon>
        <taxon>Micromonosporales</taxon>
        <taxon>Micromonosporaceae</taxon>
        <taxon>Actinoplanes</taxon>
    </lineage>
</organism>
<proteinExistence type="predicted"/>
<evidence type="ECO:0000313" key="4">
    <source>
        <dbReference type="Proteomes" id="UP000320239"/>
    </source>
</evidence>
<gene>
    <name evidence="3" type="ORF">FHX34_102924</name>
</gene>